<organism evidence="1 2">
    <name type="scientific">Lasiodiplodia mahajangana</name>
    <dbReference type="NCBI Taxonomy" id="1108764"/>
    <lineage>
        <taxon>Eukaryota</taxon>
        <taxon>Fungi</taxon>
        <taxon>Dikarya</taxon>
        <taxon>Ascomycota</taxon>
        <taxon>Pezizomycotina</taxon>
        <taxon>Dothideomycetes</taxon>
        <taxon>Dothideomycetes incertae sedis</taxon>
        <taxon>Botryosphaeriales</taxon>
        <taxon>Botryosphaeriaceae</taxon>
        <taxon>Lasiodiplodia</taxon>
    </lineage>
</organism>
<reference evidence="1" key="1">
    <citation type="submission" date="2022-12" db="EMBL/GenBank/DDBJ databases">
        <title>Genome Sequence of Lasiodiplodia mahajangana.</title>
        <authorList>
            <person name="Buettner E."/>
        </authorList>
    </citation>
    <scope>NUCLEOTIDE SEQUENCE</scope>
    <source>
        <strain evidence="1">VT137</strain>
    </source>
</reference>
<accession>A0ACC2JPZ7</accession>
<name>A0ACC2JPZ7_9PEZI</name>
<dbReference type="Proteomes" id="UP001153332">
    <property type="component" value="Unassembled WGS sequence"/>
</dbReference>
<evidence type="ECO:0000313" key="1">
    <source>
        <dbReference type="EMBL" id="KAJ8129505.1"/>
    </source>
</evidence>
<protein>
    <submittedName>
        <fullName evidence="1">Uncharacterized protein</fullName>
    </submittedName>
</protein>
<proteinExistence type="predicted"/>
<dbReference type="EMBL" id="JAPUUL010000743">
    <property type="protein sequence ID" value="KAJ8129505.1"/>
    <property type="molecule type" value="Genomic_DNA"/>
</dbReference>
<sequence>MDNLPIKTLVEESPFPLTEVDKWVLSQTDEEFHYHDWEDLKRIIGDNNLSVLKRKPSDLRRYMEWTAETKAQYGSMTNYLLIHRLPKAWGSPPFTPASSVPFDDKSDYSILINDWPYGLTPDITHIVVWSRTAIDTNPETGDMTIESREIVSNFVKRVFVDKLGSEGESKVLWFKNWVALQSVRALEHIHIMVRDASQELLDEWAQEFDQFACVSRAACLTMADTPLTAKKYVDGIYIPAGLLVFGTFIVKKEWTPYAALLALILSVWKFTSSQPKKVLKPDAFQEFELKEKTIISHNVAIYRFKLPAPTSILGLPIGQHISIGANIQQPDGTTKEIVRSYTPISGDHQPGYFDLLVKSYPTGNISKHLASLAVGQTIKVRGPKGAFVYTPNMVRHFGMVAGGTGITPMLQVVRAIIRGRSTGDKTQVDLIFANVSPQDILLREDLDQLAKQDSGFRVHYVLDKPPEGWTGGVGYVTADMVTKWLPKAAPDVKILLCGPPPMISGLKKATESLGFQKARPVSKLEDQVFAF</sequence>
<keyword evidence="2" id="KW-1185">Reference proteome</keyword>
<comment type="caution">
    <text evidence="1">The sequence shown here is derived from an EMBL/GenBank/DDBJ whole genome shotgun (WGS) entry which is preliminary data.</text>
</comment>
<gene>
    <name evidence="1" type="ORF">O1611_g4130</name>
</gene>
<evidence type="ECO:0000313" key="2">
    <source>
        <dbReference type="Proteomes" id="UP001153332"/>
    </source>
</evidence>